<feature type="region of interest" description="Disordered" evidence="1">
    <location>
        <begin position="40"/>
        <end position="64"/>
    </location>
</feature>
<feature type="compositionally biased region" description="Basic residues" evidence="1">
    <location>
        <begin position="45"/>
        <end position="56"/>
    </location>
</feature>
<name>A0AAE0BBA6_9CHLO</name>
<comment type="caution">
    <text evidence="2">The sequence shown here is derived from an EMBL/GenBank/DDBJ whole genome shotgun (WGS) entry which is preliminary data.</text>
</comment>
<reference evidence="2 3" key="1">
    <citation type="journal article" date="2015" name="Genome Biol. Evol.">
        <title>Comparative Genomics of a Bacterivorous Green Alga Reveals Evolutionary Causalities and Consequences of Phago-Mixotrophic Mode of Nutrition.</title>
        <authorList>
            <person name="Burns J.A."/>
            <person name="Paasch A."/>
            <person name="Narechania A."/>
            <person name="Kim E."/>
        </authorList>
    </citation>
    <scope>NUCLEOTIDE SEQUENCE [LARGE SCALE GENOMIC DNA]</scope>
    <source>
        <strain evidence="2 3">PLY_AMNH</strain>
    </source>
</reference>
<dbReference type="EMBL" id="LGRX02035904">
    <property type="protein sequence ID" value="KAK3232769.1"/>
    <property type="molecule type" value="Genomic_DNA"/>
</dbReference>
<organism evidence="2 3">
    <name type="scientific">Cymbomonas tetramitiformis</name>
    <dbReference type="NCBI Taxonomy" id="36881"/>
    <lineage>
        <taxon>Eukaryota</taxon>
        <taxon>Viridiplantae</taxon>
        <taxon>Chlorophyta</taxon>
        <taxon>Pyramimonadophyceae</taxon>
        <taxon>Pyramimonadales</taxon>
        <taxon>Pyramimonadaceae</taxon>
        <taxon>Cymbomonas</taxon>
    </lineage>
</organism>
<evidence type="ECO:0000256" key="1">
    <source>
        <dbReference type="SAM" id="MobiDB-lite"/>
    </source>
</evidence>
<protein>
    <recommendedName>
        <fullName evidence="4">C2H2-type domain-containing protein</fullName>
    </recommendedName>
</protein>
<evidence type="ECO:0008006" key="4">
    <source>
        <dbReference type="Google" id="ProtNLM"/>
    </source>
</evidence>
<accession>A0AAE0BBA6</accession>
<sequence length="129" mass="14692">MRGEEHVPSFPDYIAAEFATIQPTYSPREREQDELNFATRWTAHNAKKKRSQRRRNSPANELQLQTPSMITTNCPSCGRPFGTCTDLHCTHQSYACDGGDLSSEENTPLQGYHESIFADQLRKYFCCGL</sequence>
<gene>
    <name evidence="2" type="ORF">CYMTET_56896</name>
</gene>
<evidence type="ECO:0000313" key="3">
    <source>
        <dbReference type="Proteomes" id="UP001190700"/>
    </source>
</evidence>
<dbReference type="AlphaFoldDB" id="A0AAE0BBA6"/>
<evidence type="ECO:0000313" key="2">
    <source>
        <dbReference type="EMBL" id="KAK3232769.1"/>
    </source>
</evidence>
<keyword evidence="3" id="KW-1185">Reference proteome</keyword>
<dbReference type="Proteomes" id="UP001190700">
    <property type="component" value="Unassembled WGS sequence"/>
</dbReference>
<proteinExistence type="predicted"/>